<accession>A0ABN2JYJ1</accession>
<evidence type="ECO:0000313" key="4">
    <source>
        <dbReference type="EMBL" id="GAA1742963.1"/>
    </source>
</evidence>
<proteinExistence type="predicted"/>
<evidence type="ECO:0000256" key="2">
    <source>
        <dbReference type="SAM" id="Phobius"/>
    </source>
</evidence>
<reference evidence="4 5" key="1">
    <citation type="journal article" date="2019" name="Int. J. Syst. Evol. Microbiol.">
        <title>The Global Catalogue of Microorganisms (GCM) 10K type strain sequencing project: providing services to taxonomists for standard genome sequencing and annotation.</title>
        <authorList>
            <consortium name="The Broad Institute Genomics Platform"/>
            <consortium name="The Broad Institute Genome Sequencing Center for Infectious Disease"/>
            <person name="Wu L."/>
            <person name="Ma J."/>
        </authorList>
    </citation>
    <scope>NUCLEOTIDE SEQUENCE [LARGE SCALE GENOMIC DNA]</scope>
    <source>
        <strain evidence="4 5">JCM 13518</strain>
    </source>
</reference>
<feature type="transmembrane region" description="Helical" evidence="2">
    <location>
        <begin position="212"/>
        <end position="233"/>
    </location>
</feature>
<keyword evidence="2" id="KW-0812">Transmembrane</keyword>
<evidence type="ECO:0008006" key="6">
    <source>
        <dbReference type="Google" id="ProtNLM"/>
    </source>
</evidence>
<protein>
    <recommendedName>
        <fullName evidence="6">DUF4430 domain-containing protein</fullName>
    </recommendedName>
</protein>
<keyword evidence="2" id="KW-1133">Transmembrane helix</keyword>
<keyword evidence="2" id="KW-0472">Membrane</keyword>
<dbReference type="RefSeq" id="WP_344201791.1">
    <property type="nucleotide sequence ID" value="NZ_BAAAME010000004.1"/>
</dbReference>
<feature type="region of interest" description="Disordered" evidence="1">
    <location>
        <begin position="180"/>
        <end position="204"/>
    </location>
</feature>
<evidence type="ECO:0000256" key="3">
    <source>
        <dbReference type="SAM" id="SignalP"/>
    </source>
</evidence>
<name>A0ABN2JYJ1_9ACTN</name>
<feature type="signal peptide" evidence="3">
    <location>
        <begin position="1"/>
        <end position="26"/>
    </location>
</feature>
<keyword evidence="5" id="KW-1185">Reference proteome</keyword>
<evidence type="ECO:0000313" key="5">
    <source>
        <dbReference type="Proteomes" id="UP001501057"/>
    </source>
</evidence>
<keyword evidence="3" id="KW-0732">Signal</keyword>
<organism evidence="4 5">
    <name type="scientific">Aeromicrobium alkaliterrae</name>
    <dbReference type="NCBI Taxonomy" id="302168"/>
    <lineage>
        <taxon>Bacteria</taxon>
        <taxon>Bacillati</taxon>
        <taxon>Actinomycetota</taxon>
        <taxon>Actinomycetes</taxon>
        <taxon>Propionibacteriales</taxon>
        <taxon>Nocardioidaceae</taxon>
        <taxon>Aeromicrobium</taxon>
    </lineage>
</organism>
<gene>
    <name evidence="4" type="ORF">GCM10009710_23820</name>
</gene>
<evidence type="ECO:0000256" key="1">
    <source>
        <dbReference type="SAM" id="MobiDB-lite"/>
    </source>
</evidence>
<dbReference type="Proteomes" id="UP001501057">
    <property type="component" value="Unassembled WGS sequence"/>
</dbReference>
<dbReference type="EMBL" id="BAAAME010000004">
    <property type="protein sequence ID" value="GAA1742963.1"/>
    <property type="molecule type" value="Genomic_DNA"/>
</dbReference>
<comment type="caution">
    <text evidence="4">The sequence shown here is derived from an EMBL/GenBank/DDBJ whole genome shotgun (WGS) entry which is preliminary data.</text>
</comment>
<feature type="chain" id="PRO_5045983776" description="DUF4430 domain-containing protein" evidence="3">
    <location>
        <begin position="27"/>
        <end position="240"/>
    </location>
</feature>
<sequence length="240" mass="24642">MTTRTRSAILLLLLSLVGLGAAPAVAATSAGSPASQVKEQCDPQTDVVVTVDASTAGGEYTSLCVQDAAGDSVVDLVKATNIPIDVTDDDIATICRIDGYPTPTQDSCGDDGNDSGAWAFFTADVNGPWSEAQQDTTIFEATGGELVTFHFVPNGQPATAPDQSTDTQLFTSTALVPAEAEATDGPTATPSVAEETIEPSSEAAEDAGAPTAWLIFGLMVGVLVVVGGAVYFLRRRARNA</sequence>